<feature type="compositionally biased region" description="Basic residues" evidence="7">
    <location>
        <begin position="42"/>
        <end position="52"/>
    </location>
</feature>
<evidence type="ECO:0000256" key="5">
    <source>
        <dbReference type="ARBA" id="ARBA00022833"/>
    </source>
</evidence>
<dbReference type="OrthoDB" id="8953942at2759"/>
<dbReference type="PROSITE" id="PS50157">
    <property type="entry name" value="ZINC_FINGER_C2H2_2"/>
    <property type="match status" value="1"/>
</dbReference>
<evidence type="ECO:0000256" key="6">
    <source>
        <dbReference type="ARBA" id="ARBA00023242"/>
    </source>
</evidence>
<keyword evidence="5" id="KW-0862">Zinc</keyword>
<comment type="subcellular location">
    <subcellularLocation>
        <location evidence="1">Nucleus</location>
    </subcellularLocation>
</comment>
<dbReference type="InterPro" id="IPR013087">
    <property type="entry name" value="Znf_C2H2_type"/>
</dbReference>
<feature type="region of interest" description="Disordered" evidence="7">
    <location>
        <begin position="1"/>
        <end position="59"/>
    </location>
</feature>
<dbReference type="PROSITE" id="PS00028">
    <property type="entry name" value="ZINC_FINGER_C2H2_1"/>
    <property type="match status" value="1"/>
</dbReference>
<keyword evidence="3" id="KW-0677">Repeat</keyword>
<name>A0A7R8ZVN9_9CRUS</name>
<dbReference type="SMART" id="SM00355">
    <property type="entry name" value="ZnF_C2H2"/>
    <property type="match status" value="1"/>
</dbReference>
<sequence>MAEMKLDIEEPSLETPHNQSETAVKEEAAGTADDAETTGRQPNRRTKRKSPQTKKATIHHDCAVCGRRFKKRSNLKNHERVHS</sequence>
<keyword evidence="2" id="KW-0479">Metal-binding</keyword>
<evidence type="ECO:0000313" key="8">
    <source>
        <dbReference type="EMBL" id="CAD7233676.1"/>
    </source>
</evidence>
<evidence type="ECO:0000256" key="7">
    <source>
        <dbReference type="SAM" id="MobiDB-lite"/>
    </source>
</evidence>
<evidence type="ECO:0000256" key="3">
    <source>
        <dbReference type="ARBA" id="ARBA00022737"/>
    </source>
</evidence>
<evidence type="ECO:0000256" key="1">
    <source>
        <dbReference type="ARBA" id="ARBA00004123"/>
    </source>
</evidence>
<dbReference type="Pfam" id="PF00096">
    <property type="entry name" value="zf-C2H2"/>
    <property type="match status" value="1"/>
</dbReference>
<protein>
    <submittedName>
        <fullName evidence="8">Uncharacterized protein</fullName>
    </submittedName>
</protein>
<dbReference type="GO" id="GO:0005634">
    <property type="term" value="C:nucleus"/>
    <property type="evidence" value="ECO:0007669"/>
    <property type="project" value="UniProtKB-SubCell"/>
</dbReference>
<dbReference type="AlphaFoldDB" id="A0A7R8ZVN9"/>
<keyword evidence="6" id="KW-0539">Nucleus</keyword>
<evidence type="ECO:0000256" key="4">
    <source>
        <dbReference type="ARBA" id="ARBA00022771"/>
    </source>
</evidence>
<dbReference type="GO" id="GO:0008270">
    <property type="term" value="F:zinc ion binding"/>
    <property type="evidence" value="ECO:0007669"/>
    <property type="project" value="UniProtKB-KW"/>
</dbReference>
<dbReference type="FunFam" id="3.30.160.60:FF:000145">
    <property type="entry name" value="Zinc finger protein 574"/>
    <property type="match status" value="1"/>
</dbReference>
<proteinExistence type="predicted"/>
<organism evidence="8">
    <name type="scientific">Cyprideis torosa</name>
    <dbReference type="NCBI Taxonomy" id="163714"/>
    <lineage>
        <taxon>Eukaryota</taxon>
        <taxon>Metazoa</taxon>
        <taxon>Ecdysozoa</taxon>
        <taxon>Arthropoda</taxon>
        <taxon>Crustacea</taxon>
        <taxon>Oligostraca</taxon>
        <taxon>Ostracoda</taxon>
        <taxon>Podocopa</taxon>
        <taxon>Podocopida</taxon>
        <taxon>Cytherocopina</taxon>
        <taxon>Cytheroidea</taxon>
        <taxon>Cytherideidae</taxon>
        <taxon>Cyprideis</taxon>
    </lineage>
</organism>
<dbReference type="Gene3D" id="3.30.160.60">
    <property type="entry name" value="Classic Zinc Finger"/>
    <property type="match status" value="1"/>
</dbReference>
<dbReference type="InterPro" id="IPR036236">
    <property type="entry name" value="Znf_C2H2_sf"/>
</dbReference>
<dbReference type="EMBL" id="OB666745">
    <property type="protein sequence ID" value="CAD7233676.1"/>
    <property type="molecule type" value="Genomic_DNA"/>
</dbReference>
<dbReference type="SUPFAM" id="SSF57667">
    <property type="entry name" value="beta-beta-alpha zinc fingers"/>
    <property type="match status" value="1"/>
</dbReference>
<feature type="non-terminal residue" evidence="8">
    <location>
        <position position="83"/>
    </location>
</feature>
<keyword evidence="4" id="KW-0863">Zinc-finger</keyword>
<evidence type="ECO:0000256" key="2">
    <source>
        <dbReference type="ARBA" id="ARBA00022723"/>
    </source>
</evidence>
<gene>
    <name evidence="8" type="ORF">CTOB1V02_LOCUS11497</name>
</gene>
<accession>A0A7R8ZVN9</accession>
<reference evidence="8" key="1">
    <citation type="submission" date="2020-11" db="EMBL/GenBank/DDBJ databases">
        <authorList>
            <person name="Tran Van P."/>
        </authorList>
    </citation>
    <scope>NUCLEOTIDE SEQUENCE</scope>
</reference>